<keyword evidence="4 7" id="KW-0812">Transmembrane</keyword>
<evidence type="ECO:0000256" key="7">
    <source>
        <dbReference type="SAM" id="Phobius"/>
    </source>
</evidence>
<keyword evidence="6 7" id="KW-0472">Membrane</keyword>
<dbReference type="Pfam" id="PF02417">
    <property type="entry name" value="Chromate_transp"/>
    <property type="match status" value="1"/>
</dbReference>
<evidence type="ECO:0000256" key="1">
    <source>
        <dbReference type="ARBA" id="ARBA00004651"/>
    </source>
</evidence>
<comment type="caution">
    <text evidence="8">The sequence shown here is derived from an EMBL/GenBank/DDBJ whole genome shotgun (WGS) entry which is preliminary data.</text>
</comment>
<evidence type="ECO:0000256" key="4">
    <source>
        <dbReference type="ARBA" id="ARBA00022692"/>
    </source>
</evidence>
<dbReference type="InterPro" id="IPR003370">
    <property type="entry name" value="Chromate_transpt"/>
</dbReference>
<evidence type="ECO:0000256" key="6">
    <source>
        <dbReference type="ARBA" id="ARBA00023136"/>
    </source>
</evidence>
<sequence>MIHIPDWSALFLHFGILSLFSVGGPMGLIPDIHRYLVTEHGWISNAQFTDSIVIAQASPGPNILFLALLGWNMGLQAGGYFLALLGALGCLFAYVVPSSILFYITANWVEKNRSSRLVKSFKAGMSPIVVALLISSGIVLAGANGNGHNDFKLWLLAGLTVLMVLRTKVPMLLLLLIGGCIGALGVFA</sequence>
<dbReference type="GO" id="GO:0005886">
    <property type="term" value="C:plasma membrane"/>
    <property type="evidence" value="ECO:0007669"/>
    <property type="project" value="UniProtKB-SubCell"/>
</dbReference>
<dbReference type="PANTHER" id="PTHR43663">
    <property type="entry name" value="CHROMATE TRANSPORT PROTEIN-RELATED"/>
    <property type="match status" value="1"/>
</dbReference>
<feature type="transmembrane region" description="Helical" evidence="7">
    <location>
        <begin position="80"/>
        <end position="104"/>
    </location>
</feature>
<proteinExistence type="inferred from homology"/>
<name>A0AA43M9T1_9BURK</name>
<gene>
    <name evidence="8" type="ORF">M2127_001248</name>
</gene>
<reference evidence="8" key="1">
    <citation type="submission" date="2023-04" db="EMBL/GenBank/DDBJ databases">
        <title>Genome Encyclopedia of Bacteria and Archaea VI: Functional Genomics of Type Strains.</title>
        <authorList>
            <person name="Whitman W."/>
        </authorList>
    </citation>
    <scope>NUCLEOTIDE SEQUENCE</scope>
    <source>
        <strain evidence="8">Enz.4-51</strain>
    </source>
</reference>
<keyword evidence="5 7" id="KW-1133">Transmembrane helix</keyword>
<organism evidence="8 9">
    <name type="scientific">Polynucleobacter sphagniphilus</name>
    <dbReference type="NCBI Taxonomy" id="1743169"/>
    <lineage>
        <taxon>Bacteria</taxon>
        <taxon>Pseudomonadati</taxon>
        <taxon>Pseudomonadota</taxon>
        <taxon>Betaproteobacteria</taxon>
        <taxon>Burkholderiales</taxon>
        <taxon>Burkholderiaceae</taxon>
        <taxon>Polynucleobacter</taxon>
    </lineage>
</organism>
<dbReference type="InterPro" id="IPR052518">
    <property type="entry name" value="CHR_Transporter"/>
</dbReference>
<comment type="subcellular location">
    <subcellularLocation>
        <location evidence="1">Cell membrane</location>
        <topology evidence="1">Multi-pass membrane protein</topology>
    </subcellularLocation>
</comment>
<evidence type="ECO:0000313" key="8">
    <source>
        <dbReference type="EMBL" id="MDH6503944.1"/>
    </source>
</evidence>
<dbReference type="PANTHER" id="PTHR43663:SF1">
    <property type="entry name" value="CHROMATE TRANSPORTER"/>
    <property type="match status" value="1"/>
</dbReference>
<evidence type="ECO:0000256" key="5">
    <source>
        <dbReference type="ARBA" id="ARBA00022989"/>
    </source>
</evidence>
<keyword evidence="3" id="KW-1003">Cell membrane</keyword>
<evidence type="ECO:0000256" key="2">
    <source>
        <dbReference type="ARBA" id="ARBA00005262"/>
    </source>
</evidence>
<dbReference type="GeneID" id="83596137"/>
<protein>
    <submittedName>
        <fullName evidence="8">Chromate transporter</fullName>
    </submittedName>
</protein>
<dbReference type="Proteomes" id="UP001161160">
    <property type="component" value="Unassembled WGS sequence"/>
</dbReference>
<evidence type="ECO:0000313" key="9">
    <source>
        <dbReference type="Proteomes" id="UP001161160"/>
    </source>
</evidence>
<dbReference type="RefSeq" id="WP_076023447.1">
    <property type="nucleotide sequence ID" value="NZ_JARXVV010000007.1"/>
</dbReference>
<dbReference type="GO" id="GO:0015109">
    <property type="term" value="F:chromate transmembrane transporter activity"/>
    <property type="evidence" value="ECO:0007669"/>
    <property type="project" value="InterPro"/>
</dbReference>
<feature type="transmembrane region" description="Helical" evidence="7">
    <location>
        <begin position="163"/>
        <end position="187"/>
    </location>
</feature>
<comment type="similarity">
    <text evidence="2">Belongs to the chromate ion transporter (CHR) (TC 2.A.51) family.</text>
</comment>
<accession>A0AA43M9T1</accession>
<keyword evidence="9" id="KW-1185">Reference proteome</keyword>
<evidence type="ECO:0000256" key="3">
    <source>
        <dbReference type="ARBA" id="ARBA00022475"/>
    </source>
</evidence>
<dbReference type="AlphaFoldDB" id="A0AA43M9T1"/>
<dbReference type="EMBL" id="JARXYA010000005">
    <property type="protein sequence ID" value="MDH6503944.1"/>
    <property type="molecule type" value="Genomic_DNA"/>
</dbReference>
<feature type="transmembrane region" description="Helical" evidence="7">
    <location>
        <begin position="7"/>
        <end position="29"/>
    </location>
</feature>
<feature type="transmembrane region" description="Helical" evidence="7">
    <location>
        <begin position="125"/>
        <end position="143"/>
    </location>
</feature>